<dbReference type="SUPFAM" id="SSF57701">
    <property type="entry name" value="Zn2/Cys6 DNA-binding domain"/>
    <property type="match status" value="1"/>
</dbReference>
<dbReference type="InterPro" id="IPR036864">
    <property type="entry name" value="Zn2-C6_fun-type_DNA-bd_sf"/>
</dbReference>
<dbReference type="Pfam" id="PF00172">
    <property type="entry name" value="Zn_clus"/>
    <property type="match status" value="1"/>
</dbReference>
<accession>A0AAD4CSY7</accession>
<dbReference type="GO" id="GO:0008270">
    <property type="term" value="F:zinc ion binding"/>
    <property type="evidence" value="ECO:0007669"/>
    <property type="project" value="InterPro"/>
</dbReference>
<dbReference type="PANTHER" id="PTHR31069">
    <property type="entry name" value="OLEATE-ACTIVATED TRANSCRIPTION FACTOR 1-RELATED"/>
    <property type="match status" value="1"/>
</dbReference>
<dbReference type="InterPro" id="IPR050675">
    <property type="entry name" value="OAF3"/>
</dbReference>
<proteinExistence type="predicted"/>
<dbReference type="AlphaFoldDB" id="A0AAD4CSY7"/>
<dbReference type="EMBL" id="VCAU01000014">
    <property type="protein sequence ID" value="KAF9892129.1"/>
    <property type="molecule type" value="Genomic_DNA"/>
</dbReference>
<dbReference type="InterPro" id="IPR001138">
    <property type="entry name" value="Zn2Cys6_DnaBD"/>
</dbReference>
<dbReference type="Proteomes" id="UP001194746">
    <property type="component" value="Unassembled WGS sequence"/>
</dbReference>
<dbReference type="PANTHER" id="PTHR31069:SF32">
    <property type="entry name" value="ARGININE METABOLISM REGULATION PROTEIN II"/>
    <property type="match status" value="1"/>
</dbReference>
<keyword evidence="2" id="KW-0238">DNA-binding</keyword>
<keyword evidence="1" id="KW-0805">Transcription regulation</keyword>
<evidence type="ECO:0000256" key="3">
    <source>
        <dbReference type="ARBA" id="ARBA00023163"/>
    </source>
</evidence>
<dbReference type="GO" id="GO:0000981">
    <property type="term" value="F:DNA-binding transcription factor activity, RNA polymerase II-specific"/>
    <property type="evidence" value="ECO:0007669"/>
    <property type="project" value="InterPro"/>
</dbReference>
<keyword evidence="4" id="KW-0539">Nucleus</keyword>
<evidence type="ECO:0000259" key="5">
    <source>
        <dbReference type="PROSITE" id="PS50048"/>
    </source>
</evidence>
<evidence type="ECO:0000256" key="4">
    <source>
        <dbReference type="ARBA" id="ARBA00023242"/>
    </source>
</evidence>
<dbReference type="Gene3D" id="4.10.240.10">
    <property type="entry name" value="Zn(2)-C6 fungal-type DNA-binding domain"/>
    <property type="match status" value="1"/>
</dbReference>
<evidence type="ECO:0000256" key="2">
    <source>
        <dbReference type="ARBA" id="ARBA00023125"/>
    </source>
</evidence>
<dbReference type="PROSITE" id="PS00463">
    <property type="entry name" value="ZN2_CY6_FUNGAL_1"/>
    <property type="match status" value="1"/>
</dbReference>
<dbReference type="PROSITE" id="PS50048">
    <property type="entry name" value="ZN2_CY6_FUNGAL_2"/>
    <property type="match status" value="1"/>
</dbReference>
<feature type="domain" description="Zn(2)-C6 fungal-type" evidence="5">
    <location>
        <begin position="16"/>
        <end position="46"/>
    </location>
</feature>
<protein>
    <recommendedName>
        <fullName evidence="5">Zn(2)-C6 fungal-type domain-containing protein</fullName>
    </recommendedName>
</protein>
<sequence>MPADSAFATSSSIRLSCVRCRSKKLRCDKSRPQCDRCQTAGMYCAYPMRKRRKSSRMVDEDLHGSPPFPLQNHVNGQSTAYDLSPPTKEDTGINQACQAPLGNSIDDPGGPDVWVYQMVSGAKDSIPLNAVSQVASSDAPGARPQEAIQNAIINLNDALAMLKTEKPKFDLSPANGPDTIAPIHDLERYLQGKQLYLLVPY</sequence>
<name>A0AAD4CSY7_ASPNN</name>
<keyword evidence="3" id="KW-0804">Transcription</keyword>
<dbReference type="CDD" id="cd00067">
    <property type="entry name" value="GAL4"/>
    <property type="match status" value="1"/>
</dbReference>
<evidence type="ECO:0000313" key="6">
    <source>
        <dbReference type="EMBL" id="KAF9892129.1"/>
    </source>
</evidence>
<dbReference type="PRINTS" id="PR00755">
    <property type="entry name" value="AFLATOXINBRP"/>
</dbReference>
<gene>
    <name evidence="6" type="ORF">FE257_002535</name>
</gene>
<evidence type="ECO:0000256" key="1">
    <source>
        <dbReference type="ARBA" id="ARBA00023015"/>
    </source>
</evidence>
<organism evidence="6 7">
    <name type="scientific">Aspergillus nanangensis</name>
    <dbReference type="NCBI Taxonomy" id="2582783"/>
    <lineage>
        <taxon>Eukaryota</taxon>
        <taxon>Fungi</taxon>
        <taxon>Dikarya</taxon>
        <taxon>Ascomycota</taxon>
        <taxon>Pezizomycotina</taxon>
        <taxon>Eurotiomycetes</taxon>
        <taxon>Eurotiomycetidae</taxon>
        <taxon>Eurotiales</taxon>
        <taxon>Aspergillaceae</taxon>
        <taxon>Aspergillus</taxon>
        <taxon>Aspergillus subgen. Circumdati</taxon>
    </lineage>
</organism>
<keyword evidence="7" id="KW-1185">Reference proteome</keyword>
<reference evidence="6" key="1">
    <citation type="journal article" date="2019" name="Beilstein J. Org. Chem.">
        <title>Nanangenines: drimane sesquiterpenoids as the dominant metabolite cohort of a novel Australian fungus, Aspergillus nanangensis.</title>
        <authorList>
            <person name="Lacey H.J."/>
            <person name="Gilchrist C.L.M."/>
            <person name="Crombie A."/>
            <person name="Kalaitzis J.A."/>
            <person name="Vuong D."/>
            <person name="Rutledge P.J."/>
            <person name="Turner P."/>
            <person name="Pitt J.I."/>
            <person name="Lacey E."/>
            <person name="Chooi Y.H."/>
            <person name="Piggott A.M."/>
        </authorList>
    </citation>
    <scope>NUCLEOTIDE SEQUENCE</scope>
    <source>
        <strain evidence="6">MST-FP2251</strain>
    </source>
</reference>
<comment type="caution">
    <text evidence="6">The sequence shown here is derived from an EMBL/GenBank/DDBJ whole genome shotgun (WGS) entry which is preliminary data.</text>
</comment>
<dbReference type="SMART" id="SM00066">
    <property type="entry name" value="GAL4"/>
    <property type="match status" value="1"/>
</dbReference>
<dbReference type="GO" id="GO:0003677">
    <property type="term" value="F:DNA binding"/>
    <property type="evidence" value="ECO:0007669"/>
    <property type="project" value="UniProtKB-KW"/>
</dbReference>
<reference evidence="6" key="2">
    <citation type="submission" date="2020-02" db="EMBL/GenBank/DDBJ databases">
        <authorList>
            <person name="Gilchrist C.L.M."/>
            <person name="Chooi Y.-H."/>
        </authorList>
    </citation>
    <scope>NUCLEOTIDE SEQUENCE</scope>
    <source>
        <strain evidence="6">MST-FP2251</strain>
    </source>
</reference>
<dbReference type="GO" id="GO:0009893">
    <property type="term" value="P:positive regulation of metabolic process"/>
    <property type="evidence" value="ECO:0007669"/>
    <property type="project" value="UniProtKB-ARBA"/>
</dbReference>
<evidence type="ECO:0000313" key="7">
    <source>
        <dbReference type="Proteomes" id="UP001194746"/>
    </source>
</evidence>